<comment type="caution">
    <text evidence="1">The sequence shown here is derived from an EMBL/GenBank/DDBJ whole genome shotgun (WGS) entry which is preliminary data.</text>
</comment>
<name>A0A7I9XWN5_9MYCO</name>
<proteinExistence type="predicted"/>
<dbReference type="RefSeq" id="WP_163755764.1">
    <property type="nucleotide sequence ID" value="NZ_BLKW01000002.1"/>
</dbReference>
<dbReference type="Proteomes" id="UP000465361">
    <property type="component" value="Unassembled WGS sequence"/>
</dbReference>
<dbReference type="InterPro" id="IPR023393">
    <property type="entry name" value="START-like_dom_sf"/>
</dbReference>
<dbReference type="SUPFAM" id="SSF55961">
    <property type="entry name" value="Bet v1-like"/>
    <property type="match status" value="1"/>
</dbReference>
<evidence type="ECO:0008006" key="3">
    <source>
        <dbReference type="Google" id="ProtNLM"/>
    </source>
</evidence>
<dbReference type="Pfam" id="PF10604">
    <property type="entry name" value="Polyketide_cyc2"/>
    <property type="match status" value="1"/>
</dbReference>
<evidence type="ECO:0000313" key="2">
    <source>
        <dbReference type="Proteomes" id="UP000465361"/>
    </source>
</evidence>
<dbReference type="AlphaFoldDB" id="A0A7I9XWN5"/>
<dbReference type="CDD" id="cd07812">
    <property type="entry name" value="SRPBCC"/>
    <property type="match status" value="1"/>
</dbReference>
<keyword evidence="2" id="KW-1185">Reference proteome</keyword>
<organism evidence="1 2">
    <name type="scientific">Mycobacterium botniense</name>
    <dbReference type="NCBI Taxonomy" id="84962"/>
    <lineage>
        <taxon>Bacteria</taxon>
        <taxon>Bacillati</taxon>
        <taxon>Actinomycetota</taxon>
        <taxon>Actinomycetes</taxon>
        <taxon>Mycobacteriales</taxon>
        <taxon>Mycobacteriaceae</taxon>
        <taxon>Mycobacterium</taxon>
    </lineage>
</organism>
<gene>
    <name evidence="1" type="ORF">MBOT_15640</name>
</gene>
<dbReference type="EMBL" id="BLKW01000002">
    <property type="protein sequence ID" value="GFG74199.1"/>
    <property type="molecule type" value="Genomic_DNA"/>
</dbReference>
<evidence type="ECO:0000313" key="1">
    <source>
        <dbReference type="EMBL" id="GFG74199.1"/>
    </source>
</evidence>
<dbReference type="InterPro" id="IPR019587">
    <property type="entry name" value="Polyketide_cyclase/dehydratase"/>
</dbReference>
<reference evidence="1 2" key="1">
    <citation type="journal article" date="2019" name="Emerg. Microbes Infect.">
        <title>Comprehensive subspecies identification of 175 nontuberculous mycobacteria species based on 7547 genomic profiles.</title>
        <authorList>
            <person name="Matsumoto Y."/>
            <person name="Kinjo T."/>
            <person name="Motooka D."/>
            <person name="Nabeya D."/>
            <person name="Jung N."/>
            <person name="Uechi K."/>
            <person name="Horii T."/>
            <person name="Iida T."/>
            <person name="Fujita J."/>
            <person name="Nakamura S."/>
        </authorList>
    </citation>
    <scope>NUCLEOTIDE SEQUENCE [LARGE SCALE GENOMIC DNA]</scope>
    <source>
        <strain evidence="1 2">JCM 17322</strain>
    </source>
</reference>
<accession>A0A7I9XWN5</accession>
<sequence length="155" mass="17868">MTSARRGEVTLHMDAPPQKIWEVLADVERMGEWSPECYRVRWLGGAGSPAKVGARFKGSNRWRWMRWSMTCEVMTADPGRELSWVTIRGGKPIVRWTYRLQPANGGTDVTESFEALRWPLDVRVAEDYLMRGRNEQRARAMRTTLERIRAAVESA</sequence>
<dbReference type="Gene3D" id="3.30.530.20">
    <property type="match status" value="1"/>
</dbReference>
<protein>
    <recommendedName>
        <fullName evidence="3">Polyketide cyclase</fullName>
    </recommendedName>
</protein>